<accession>A0A1X7U8R0</accession>
<dbReference type="InterPro" id="IPR011029">
    <property type="entry name" value="DEATH-like_dom_sf"/>
</dbReference>
<dbReference type="PROSITE" id="PS50017">
    <property type="entry name" value="DEATH_DOMAIN"/>
    <property type="match status" value="1"/>
</dbReference>
<dbReference type="GO" id="GO:0007165">
    <property type="term" value="P:signal transduction"/>
    <property type="evidence" value="ECO:0007669"/>
    <property type="project" value="InterPro"/>
</dbReference>
<dbReference type="InterPro" id="IPR036770">
    <property type="entry name" value="Ankyrin_rpt-contain_sf"/>
</dbReference>
<feature type="domain" description="Death" evidence="2">
    <location>
        <begin position="28"/>
        <end position="103"/>
    </location>
</feature>
<reference evidence="3" key="1">
    <citation type="submission" date="2017-05" db="UniProtKB">
        <authorList>
            <consortium name="EnsemblMetazoa"/>
        </authorList>
    </citation>
    <scope>IDENTIFICATION</scope>
</reference>
<protein>
    <recommendedName>
        <fullName evidence="2">Death domain-containing protein</fullName>
    </recommendedName>
</protein>
<dbReference type="SUPFAM" id="SSF48403">
    <property type="entry name" value="Ankyrin repeat"/>
    <property type="match status" value="1"/>
</dbReference>
<organism evidence="3">
    <name type="scientific">Amphimedon queenslandica</name>
    <name type="common">Sponge</name>
    <dbReference type="NCBI Taxonomy" id="400682"/>
    <lineage>
        <taxon>Eukaryota</taxon>
        <taxon>Metazoa</taxon>
        <taxon>Porifera</taxon>
        <taxon>Demospongiae</taxon>
        <taxon>Heteroscleromorpha</taxon>
        <taxon>Haplosclerida</taxon>
        <taxon>Niphatidae</taxon>
        <taxon>Amphimedon</taxon>
    </lineage>
</organism>
<evidence type="ECO:0000313" key="3">
    <source>
        <dbReference type="EnsemblMetazoa" id="Aqu2.1.24043_001"/>
    </source>
</evidence>
<dbReference type="Gene3D" id="1.10.533.10">
    <property type="entry name" value="Death Domain, Fas"/>
    <property type="match status" value="1"/>
</dbReference>
<sequence length="383" mass="43435">MDPGKILGINDLVQVITTLEKNDFPEHRWAELGLKLNISQAKLDTVQADNPFNAKACLRGCLTIWLQQDYDVDTHGRPKLEKLAIAVKNMGLRAVADKIMENIISEGSSEKRKENDLPTVEADDVYEEFCELKYKFAHLVADIRGHLAKKVTHQELEIKEIARFMEHMIVEDIRLTDEVSIDPLFTRTKIHYSYHNCLLIKGIVNEYLKKSSWCICISYLVPRSAIADIINAVKSKSESMHRVGVFYISVDDDAILDNKNNVNFDESLLEAVKLGDIFEVSLLLSLGADPYYEDSNGDSPIMLSLLPENKGVAQLFLKLVSDTEDKISELISVDEKDDSEDMYESSCSKEKQMKIQEQSKAEEKLNARVLDKEKDNEGNFIAL</sequence>
<evidence type="ECO:0000256" key="1">
    <source>
        <dbReference type="SAM" id="MobiDB-lite"/>
    </source>
</evidence>
<dbReference type="InterPro" id="IPR000488">
    <property type="entry name" value="Death_dom"/>
</dbReference>
<name>A0A1X7U8R0_AMPQE</name>
<dbReference type="OrthoDB" id="10038298at2759"/>
<feature type="compositionally biased region" description="Basic and acidic residues" evidence="1">
    <location>
        <begin position="347"/>
        <end position="358"/>
    </location>
</feature>
<dbReference type="AlphaFoldDB" id="A0A1X7U8R0"/>
<dbReference type="EnsemblMetazoa" id="Aqu2.1.24043_001">
    <property type="protein sequence ID" value="Aqu2.1.24043_001"/>
    <property type="gene ID" value="Aqu2.1.24043"/>
</dbReference>
<dbReference type="Gene3D" id="1.25.40.20">
    <property type="entry name" value="Ankyrin repeat-containing domain"/>
    <property type="match status" value="1"/>
</dbReference>
<proteinExistence type="predicted"/>
<dbReference type="Pfam" id="PF00531">
    <property type="entry name" value="Death"/>
    <property type="match status" value="1"/>
</dbReference>
<evidence type="ECO:0000259" key="2">
    <source>
        <dbReference type="PROSITE" id="PS50017"/>
    </source>
</evidence>
<dbReference type="InParanoid" id="A0A1X7U8R0"/>
<feature type="region of interest" description="Disordered" evidence="1">
    <location>
        <begin position="338"/>
        <end position="358"/>
    </location>
</feature>
<dbReference type="CDD" id="cd01670">
    <property type="entry name" value="Death"/>
    <property type="match status" value="1"/>
</dbReference>
<dbReference type="SUPFAM" id="SSF47986">
    <property type="entry name" value="DEATH domain"/>
    <property type="match status" value="1"/>
</dbReference>